<dbReference type="RefSeq" id="XP_002668317.1">
    <property type="nucleotide sequence ID" value="XM_002668271.1"/>
</dbReference>
<dbReference type="InterPro" id="IPR015424">
    <property type="entry name" value="PyrdxlP-dep_Trfase"/>
</dbReference>
<dbReference type="VEuPathDB" id="AmoebaDB:NAEGRDRAFT_76772"/>
<evidence type="ECO:0000259" key="5">
    <source>
        <dbReference type="Pfam" id="PF00155"/>
    </source>
</evidence>
<organism evidence="7">
    <name type="scientific">Naegleria gruberi</name>
    <name type="common">Amoeba</name>
    <dbReference type="NCBI Taxonomy" id="5762"/>
    <lineage>
        <taxon>Eukaryota</taxon>
        <taxon>Discoba</taxon>
        <taxon>Heterolobosea</taxon>
        <taxon>Tetramitia</taxon>
        <taxon>Eutetramitia</taxon>
        <taxon>Vahlkampfiidae</taxon>
        <taxon>Naegleria</taxon>
    </lineage>
</organism>
<dbReference type="GeneID" id="8859696"/>
<dbReference type="CDD" id="cd00609">
    <property type="entry name" value="AAT_like"/>
    <property type="match status" value="1"/>
</dbReference>
<dbReference type="EMBL" id="GG739141">
    <property type="protein sequence ID" value="EFC35573.1"/>
    <property type="molecule type" value="Genomic_DNA"/>
</dbReference>
<protein>
    <submittedName>
        <fullName evidence="6">Predicted protein</fullName>
    </submittedName>
</protein>
<dbReference type="OrthoDB" id="691673at2759"/>
<feature type="domain" description="Aminotransferase class I/classII large" evidence="5">
    <location>
        <begin position="140"/>
        <end position="306"/>
    </location>
</feature>
<keyword evidence="2" id="KW-0032">Aminotransferase</keyword>
<dbReference type="InParanoid" id="D2W5S9"/>
<keyword evidence="4" id="KW-0663">Pyridoxal phosphate</keyword>
<comment type="cofactor">
    <cofactor evidence="1">
        <name>pyridoxal 5'-phosphate</name>
        <dbReference type="ChEBI" id="CHEBI:597326"/>
    </cofactor>
</comment>
<gene>
    <name evidence="6" type="ORF">NAEGRDRAFT_76772</name>
</gene>
<dbReference type="PANTHER" id="PTHR42790:SF19">
    <property type="entry name" value="KYNURENINE_ALPHA-AMINOADIPATE AMINOTRANSFERASE, MITOCHONDRIAL"/>
    <property type="match status" value="1"/>
</dbReference>
<dbReference type="InterPro" id="IPR004839">
    <property type="entry name" value="Aminotransferase_I/II_large"/>
</dbReference>
<dbReference type="GO" id="GO:0030170">
    <property type="term" value="F:pyridoxal phosphate binding"/>
    <property type="evidence" value="ECO:0007669"/>
    <property type="project" value="InterPro"/>
</dbReference>
<dbReference type="STRING" id="5762.D2W5S9"/>
<dbReference type="Gene3D" id="3.40.640.10">
    <property type="entry name" value="Type I PLP-dependent aspartate aminotransferase-like (Major domain)"/>
    <property type="match status" value="1"/>
</dbReference>
<evidence type="ECO:0000256" key="4">
    <source>
        <dbReference type="ARBA" id="ARBA00022898"/>
    </source>
</evidence>
<reference evidence="6 7" key="1">
    <citation type="journal article" date="2010" name="Cell">
        <title>The genome of Naegleria gruberi illuminates early eukaryotic versatility.</title>
        <authorList>
            <person name="Fritz-Laylin L.K."/>
            <person name="Prochnik S.E."/>
            <person name="Ginger M.L."/>
            <person name="Dacks J.B."/>
            <person name="Carpenter M.L."/>
            <person name="Field M.C."/>
            <person name="Kuo A."/>
            <person name="Paredez A."/>
            <person name="Chapman J."/>
            <person name="Pham J."/>
            <person name="Shu S."/>
            <person name="Neupane R."/>
            <person name="Cipriano M."/>
            <person name="Mancuso J."/>
            <person name="Tu H."/>
            <person name="Salamov A."/>
            <person name="Lindquist E."/>
            <person name="Shapiro H."/>
            <person name="Lucas S."/>
            <person name="Grigoriev I.V."/>
            <person name="Cande W.Z."/>
            <person name="Fulton C."/>
            <person name="Rokhsar D.S."/>
            <person name="Dawson S.C."/>
        </authorList>
    </citation>
    <scope>NUCLEOTIDE SEQUENCE [LARGE SCALE GENOMIC DNA]</scope>
    <source>
        <strain evidence="6 7">NEG-M</strain>
    </source>
</reference>
<dbReference type="FunCoup" id="D2W5S9">
    <property type="interactions" value="93"/>
</dbReference>
<name>D2W5S9_NAEGR</name>
<dbReference type="AlphaFoldDB" id="D2W5S9"/>
<accession>D2W5S9</accession>
<dbReference type="GO" id="GO:0008483">
    <property type="term" value="F:transaminase activity"/>
    <property type="evidence" value="ECO:0007669"/>
    <property type="project" value="UniProtKB-KW"/>
</dbReference>
<evidence type="ECO:0000256" key="1">
    <source>
        <dbReference type="ARBA" id="ARBA00001933"/>
    </source>
</evidence>
<proteinExistence type="predicted"/>
<dbReference type="InterPro" id="IPR050859">
    <property type="entry name" value="Class-I_PLP-dep_aminotransf"/>
</dbReference>
<dbReference type="InterPro" id="IPR015421">
    <property type="entry name" value="PyrdxlP-dep_Trfase_major"/>
</dbReference>
<dbReference type="PANTHER" id="PTHR42790">
    <property type="entry name" value="AMINOTRANSFERASE"/>
    <property type="match status" value="1"/>
</dbReference>
<evidence type="ECO:0000313" key="7">
    <source>
        <dbReference type="Proteomes" id="UP000006671"/>
    </source>
</evidence>
<dbReference type="GO" id="GO:1901605">
    <property type="term" value="P:alpha-amino acid metabolic process"/>
    <property type="evidence" value="ECO:0007669"/>
    <property type="project" value="TreeGrafter"/>
</dbReference>
<sequence>MPIMNLPGMISLAGGLPNSQTFPFQSIKVDLNNQTSLEIGGKELSDGLQYHPSQGLPSLTQYMRKHQQVTHQLPSDENKQLWDVICTSGSQDGLTKAFEMFLNPYNVQLQGLDLFNNNNNNININNNNNEQKEEMDKIRDAIIIERPTYSGSLSTLFTLNPLMIQVDVDAHGIIPEQMEEAIIEFKKQHPNSMIKFLYTIPNGQNPSGCSQTLERKKQIYAISQKYNFLILEDDPYYYLSLYDINDKEMSSSIERVPSYLSMDTDDRVLRFDSFSKILSSGIRLGFVTGPVKLINQIVLHIQSSNLHSCGLSQTI</sequence>
<dbReference type="OMA" id="HANDNIP"/>
<evidence type="ECO:0000256" key="3">
    <source>
        <dbReference type="ARBA" id="ARBA00022679"/>
    </source>
</evidence>
<feature type="non-terminal residue" evidence="6">
    <location>
        <position position="315"/>
    </location>
</feature>
<dbReference type="Pfam" id="PF00155">
    <property type="entry name" value="Aminotran_1_2"/>
    <property type="match status" value="1"/>
</dbReference>
<keyword evidence="3" id="KW-0808">Transferase</keyword>
<dbReference type="Proteomes" id="UP000006671">
    <property type="component" value="Unassembled WGS sequence"/>
</dbReference>
<dbReference type="eggNOG" id="KOG0634">
    <property type="taxonomic scope" value="Eukaryota"/>
</dbReference>
<dbReference type="KEGG" id="ngr:NAEGRDRAFT_76772"/>
<evidence type="ECO:0000256" key="2">
    <source>
        <dbReference type="ARBA" id="ARBA00022576"/>
    </source>
</evidence>
<evidence type="ECO:0000313" key="6">
    <source>
        <dbReference type="EMBL" id="EFC35573.1"/>
    </source>
</evidence>
<dbReference type="SUPFAM" id="SSF53383">
    <property type="entry name" value="PLP-dependent transferases"/>
    <property type="match status" value="1"/>
</dbReference>
<keyword evidence="7" id="KW-1185">Reference proteome</keyword>